<evidence type="ECO:0000313" key="3">
    <source>
        <dbReference type="Proteomes" id="UP000281343"/>
    </source>
</evidence>
<gene>
    <name evidence="2" type="ORF">D9R08_06190</name>
</gene>
<comment type="caution">
    <text evidence="2">The sequence shown here is derived from an EMBL/GenBank/DDBJ whole genome shotgun (WGS) entry which is preliminary data.</text>
</comment>
<keyword evidence="3" id="KW-1185">Reference proteome</keyword>
<reference evidence="2 3" key="1">
    <citation type="submission" date="2018-10" db="EMBL/GenBank/DDBJ databases">
        <authorList>
            <person name="Jung H.S."/>
            <person name="Jeon C.O."/>
        </authorList>
    </citation>
    <scope>NUCLEOTIDE SEQUENCE [LARGE SCALE GENOMIC DNA]</scope>
    <source>
        <strain evidence="2 3">MA-7-27</strain>
    </source>
</reference>
<feature type="region of interest" description="Disordered" evidence="1">
    <location>
        <begin position="1"/>
        <end position="22"/>
    </location>
</feature>
<dbReference type="InterPro" id="IPR006311">
    <property type="entry name" value="TAT_signal"/>
</dbReference>
<dbReference type="Proteomes" id="UP000281343">
    <property type="component" value="Unassembled WGS sequence"/>
</dbReference>
<dbReference type="AlphaFoldDB" id="A0A3L9Y7E2"/>
<evidence type="ECO:0000256" key="1">
    <source>
        <dbReference type="SAM" id="MobiDB-lite"/>
    </source>
</evidence>
<feature type="region of interest" description="Disordered" evidence="1">
    <location>
        <begin position="54"/>
        <end position="154"/>
    </location>
</feature>
<name>A0A3L9Y7E2_9RHOB</name>
<protein>
    <submittedName>
        <fullName evidence="2">Uncharacterized protein</fullName>
    </submittedName>
</protein>
<dbReference type="PROSITE" id="PS51318">
    <property type="entry name" value="TAT"/>
    <property type="match status" value="1"/>
</dbReference>
<dbReference type="EMBL" id="RCNT01000002">
    <property type="protein sequence ID" value="RMA43208.1"/>
    <property type="molecule type" value="Genomic_DNA"/>
</dbReference>
<proteinExistence type="predicted"/>
<dbReference type="RefSeq" id="WP_121897142.1">
    <property type="nucleotide sequence ID" value="NZ_RCNT01000002.1"/>
</dbReference>
<organism evidence="2 3">
    <name type="scientific">Rhodophyticola porphyridii</name>
    <dbReference type="NCBI Taxonomy" id="1852017"/>
    <lineage>
        <taxon>Bacteria</taxon>
        <taxon>Pseudomonadati</taxon>
        <taxon>Pseudomonadota</taxon>
        <taxon>Alphaproteobacteria</taxon>
        <taxon>Rhodobacterales</taxon>
        <taxon>Roseobacteraceae</taxon>
        <taxon>Rhodophyticola</taxon>
    </lineage>
</organism>
<feature type="compositionally biased region" description="Gly residues" evidence="1">
    <location>
        <begin position="96"/>
        <end position="105"/>
    </location>
</feature>
<accession>A0A3L9Y7E2</accession>
<evidence type="ECO:0000313" key="2">
    <source>
        <dbReference type="EMBL" id="RMA43208.1"/>
    </source>
</evidence>
<sequence>MSDEEKPKSPGKSDLADSSIKTSRGLNRRRLLSGMGLGTIGLGLSGCVATPTTVGGGVTDSDNGPITDPGGRGRGGLRSNRTGITDADNGPITDPGGFGRGGGGFTQVRSGVTDRDTGAFADPVGNGRGTRRTGLTDSDLGMNADPVGFGRRGF</sequence>